<dbReference type="RefSeq" id="WP_141613413.1">
    <property type="nucleotide sequence ID" value="NZ_CP041253.1"/>
</dbReference>
<feature type="transmembrane region" description="Helical" evidence="1">
    <location>
        <begin position="203"/>
        <end position="222"/>
    </location>
</feature>
<sequence>MTPVLYLISASLGLTLVFLTTELFYNGKNAFLSGFTFKKALAILLEAALLFGFMYLVSANGHRMDDLYKGNFPLFLAITGVGVLLVTFYLYVGKKWLYYVFGGGGHITERVIIPISGNKKQEVTLLYTEMNQKRIVRIPFTDILVVGKNFRKGMDSDSQWQVQVAVAIYSHKQWKHMLLMACCFWLWVIVGSLGITYFEGGDFYPLFMVLWGASGVMIRDVLRSIRFSDLRDADRVTATIFGLDSYLRSLGSYYVQQTSSRHRYARAFMDREKSRRFAHVRKMVA</sequence>
<keyword evidence="1" id="KW-0812">Transmembrane</keyword>
<name>A0A514CEB1_9BACT</name>
<evidence type="ECO:0000313" key="3">
    <source>
        <dbReference type="Proteomes" id="UP000316614"/>
    </source>
</evidence>
<dbReference type="Proteomes" id="UP000316614">
    <property type="component" value="Chromosome"/>
</dbReference>
<feature type="transmembrane region" description="Helical" evidence="1">
    <location>
        <begin position="72"/>
        <end position="92"/>
    </location>
</feature>
<keyword evidence="1" id="KW-1133">Transmembrane helix</keyword>
<feature type="transmembrane region" description="Helical" evidence="1">
    <location>
        <begin position="177"/>
        <end position="197"/>
    </location>
</feature>
<dbReference type="AlphaFoldDB" id="A0A514CEB1"/>
<evidence type="ECO:0000256" key="1">
    <source>
        <dbReference type="SAM" id="Phobius"/>
    </source>
</evidence>
<keyword evidence="1" id="KW-0472">Membrane</keyword>
<feature type="transmembrane region" description="Helical" evidence="1">
    <location>
        <begin position="37"/>
        <end position="57"/>
    </location>
</feature>
<reference evidence="2 3" key="1">
    <citation type="submission" date="2019-06" db="EMBL/GenBank/DDBJ databases">
        <title>Echinicola alkalisoli sp. nov. isolated from saline soil.</title>
        <authorList>
            <person name="Sun J.-Q."/>
            <person name="Xu L."/>
        </authorList>
    </citation>
    <scope>NUCLEOTIDE SEQUENCE [LARGE SCALE GENOMIC DNA]</scope>
    <source>
        <strain evidence="2 3">LN3S3</strain>
    </source>
</reference>
<protein>
    <submittedName>
        <fullName evidence="2">Uncharacterized protein</fullName>
    </submittedName>
</protein>
<organism evidence="2 3">
    <name type="scientific">Echinicola soli</name>
    <dbReference type="NCBI Taxonomy" id="2591634"/>
    <lineage>
        <taxon>Bacteria</taxon>
        <taxon>Pseudomonadati</taxon>
        <taxon>Bacteroidota</taxon>
        <taxon>Cytophagia</taxon>
        <taxon>Cytophagales</taxon>
        <taxon>Cyclobacteriaceae</taxon>
        <taxon>Echinicola</taxon>
    </lineage>
</organism>
<accession>A0A514CEB1</accession>
<dbReference type="EMBL" id="CP041253">
    <property type="protein sequence ID" value="QDH78153.1"/>
    <property type="molecule type" value="Genomic_DNA"/>
</dbReference>
<feature type="transmembrane region" description="Helical" evidence="1">
    <location>
        <begin position="6"/>
        <end position="25"/>
    </location>
</feature>
<gene>
    <name evidence="2" type="ORF">FKX85_03505</name>
</gene>
<proteinExistence type="predicted"/>
<evidence type="ECO:0000313" key="2">
    <source>
        <dbReference type="EMBL" id="QDH78153.1"/>
    </source>
</evidence>
<dbReference type="KEGG" id="echi:FKX85_03505"/>
<keyword evidence="3" id="KW-1185">Reference proteome</keyword>